<evidence type="ECO:0000313" key="3">
    <source>
        <dbReference type="Proteomes" id="UP000215914"/>
    </source>
</evidence>
<comment type="caution">
    <text evidence="2">The sequence shown here is derived from an EMBL/GenBank/DDBJ whole genome shotgun (WGS) entry which is preliminary data.</text>
</comment>
<reference evidence="2" key="2">
    <citation type="submission" date="2020-06" db="EMBL/GenBank/DDBJ databases">
        <title>Helianthus annuus Genome sequencing and assembly Release 2.</title>
        <authorList>
            <person name="Gouzy J."/>
            <person name="Langlade N."/>
            <person name="Munos S."/>
        </authorList>
    </citation>
    <scope>NUCLEOTIDE SEQUENCE</scope>
    <source>
        <tissue evidence="2">Leaves</tissue>
    </source>
</reference>
<name>A0A9K3DXK5_HELAN</name>
<evidence type="ECO:0000313" key="2">
    <source>
        <dbReference type="EMBL" id="KAF5762143.1"/>
    </source>
</evidence>
<dbReference type="Proteomes" id="UP000215914">
    <property type="component" value="Unassembled WGS sequence"/>
</dbReference>
<dbReference type="PANTHER" id="PTHR31639">
    <property type="entry name" value="F-BOX PROTEIN-LIKE"/>
    <property type="match status" value="1"/>
</dbReference>
<proteinExistence type="predicted"/>
<dbReference type="Pfam" id="PF24758">
    <property type="entry name" value="LRR_At5g56370"/>
    <property type="match status" value="1"/>
</dbReference>
<dbReference type="EMBL" id="MNCJ02000331">
    <property type="protein sequence ID" value="KAF5762143.1"/>
    <property type="molecule type" value="Genomic_DNA"/>
</dbReference>
<protein>
    <submittedName>
        <fullName evidence="2">Leucine-rich repeat domain superfamily</fullName>
    </submittedName>
</protein>
<dbReference type="Gramene" id="mRNA:HanXRQr2_Chr16g0773341">
    <property type="protein sequence ID" value="CDS:HanXRQr2_Chr16g0773341.1"/>
    <property type="gene ID" value="HanXRQr2_Chr16g0773341"/>
</dbReference>
<accession>A0A9K3DXK5</accession>
<reference evidence="2" key="1">
    <citation type="journal article" date="2017" name="Nature">
        <title>The sunflower genome provides insights into oil metabolism, flowering and Asterid evolution.</title>
        <authorList>
            <person name="Badouin H."/>
            <person name="Gouzy J."/>
            <person name="Grassa C.J."/>
            <person name="Murat F."/>
            <person name="Staton S.E."/>
            <person name="Cottret L."/>
            <person name="Lelandais-Briere C."/>
            <person name="Owens G.L."/>
            <person name="Carrere S."/>
            <person name="Mayjonade B."/>
            <person name="Legrand L."/>
            <person name="Gill N."/>
            <person name="Kane N.C."/>
            <person name="Bowers J.E."/>
            <person name="Hubner S."/>
            <person name="Bellec A."/>
            <person name="Berard A."/>
            <person name="Berges H."/>
            <person name="Blanchet N."/>
            <person name="Boniface M.C."/>
            <person name="Brunel D."/>
            <person name="Catrice O."/>
            <person name="Chaidir N."/>
            <person name="Claudel C."/>
            <person name="Donnadieu C."/>
            <person name="Faraut T."/>
            <person name="Fievet G."/>
            <person name="Helmstetter N."/>
            <person name="King M."/>
            <person name="Knapp S.J."/>
            <person name="Lai Z."/>
            <person name="Le Paslier M.C."/>
            <person name="Lippi Y."/>
            <person name="Lorenzon L."/>
            <person name="Mandel J.R."/>
            <person name="Marage G."/>
            <person name="Marchand G."/>
            <person name="Marquand E."/>
            <person name="Bret-Mestries E."/>
            <person name="Morien E."/>
            <person name="Nambeesan S."/>
            <person name="Nguyen T."/>
            <person name="Pegot-Espagnet P."/>
            <person name="Pouilly N."/>
            <person name="Raftis F."/>
            <person name="Sallet E."/>
            <person name="Schiex T."/>
            <person name="Thomas J."/>
            <person name="Vandecasteele C."/>
            <person name="Vares D."/>
            <person name="Vear F."/>
            <person name="Vautrin S."/>
            <person name="Crespi M."/>
            <person name="Mangin B."/>
            <person name="Burke J.M."/>
            <person name="Salse J."/>
            <person name="Munos S."/>
            <person name="Vincourt P."/>
            <person name="Rieseberg L.H."/>
            <person name="Langlade N.B."/>
        </authorList>
    </citation>
    <scope>NUCLEOTIDE SEQUENCE</scope>
    <source>
        <tissue evidence="2">Leaves</tissue>
    </source>
</reference>
<organism evidence="2 3">
    <name type="scientific">Helianthus annuus</name>
    <name type="common">Common sunflower</name>
    <dbReference type="NCBI Taxonomy" id="4232"/>
    <lineage>
        <taxon>Eukaryota</taxon>
        <taxon>Viridiplantae</taxon>
        <taxon>Streptophyta</taxon>
        <taxon>Embryophyta</taxon>
        <taxon>Tracheophyta</taxon>
        <taxon>Spermatophyta</taxon>
        <taxon>Magnoliopsida</taxon>
        <taxon>eudicotyledons</taxon>
        <taxon>Gunneridae</taxon>
        <taxon>Pentapetalae</taxon>
        <taxon>asterids</taxon>
        <taxon>campanulids</taxon>
        <taxon>Asterales</taxon>
        <taxon>Asteraceae</taxon>
        <taxon>Asteroideae</taxon>
        <taxon>Heliantheae alliance</taxon>
        <taxon>Heliantheae</taxon>
        <taxon>Helianthus</taxon>
    </lineage>
</organism>
<dbReference type="AlphaFoldDB" id="A0A9K3DXK5"/>
<evidence type="ECO:0000259" key="1">
    <source>
        <dbReference type="Pfam" id="PF24758"/>
    </source>
</evidence>
<sequence length="152" mass="17985">MPKLVFTDNLVRASYKYYPRTTKKYKLVNAIFHVLLLHNGPTILVFDCPLDELEIVSEFDQILSYLSRENKVKELTFHNDYRSYKLPASFFSLQGLERIRLKRCTFEPPLTYNRFSCLTCLIFINVEVSAQMLRRFLSKCPLLEHIQLVRSI</sequence>
<dbReference type="SUPFAM" id="SSF52047">
    <property type="entry name" value="RNI-like"/>
    <property type="match status" value="1"/>
</dbReference>
<dbReference type="PANTHER" id="PTHR31639:SF315">
    <property type="entry name" value="LEUCINE-RICH REPEAT DOMAIN SUPERFAMILY, F-BOX-LIKE DOMAIN SUPERFAMILY"/>
    <property type="match status" value="1"/>
</dbReference>
<dbReference type="InterPro" id="IPR055411">
    <property type="entry name" value="LRR_FXL15/At3g58940/PEG3-like"/>
</dbReference>
<gene>
    <name evidence="2" type="ORF">HanXRQr2_Chr16g0773341</name>
</gene>
<keyword evidence="3" id="KW-1185">Reference proteome</keyword>
<feature type="domain" description="F-box/LRR-repeat protein 15/At3g58940/PEG3-like LRR" evidence="1">
    <location>
        <begin position="69"/>
        <end position="151"/>
    </location>
</feature>